<comment type="caution">
    <text evidence="2">The sequence shown here is derived from an EMBL/GenBank/DDBJ whole genome shotgun (WGS) entry which is preliminary data.</text>
</comment>
<evidence type="ECO:0000256" key="1">
    <source>
        <dbReference type="SAM" id="MobiDB-lite"/>
    </source>
</evidence>
<dbReference type="Proteomes" id="UP001054837">
    <property type="component" value="Unassembled WGS sequence"/>
</dbReference>
<keyword evidence="3" id="KW-1185">Reference proteome</keyword>
<protein>
    <submittedName>
        <fullName evidence="2">Uncharacterized protein</fullName>
    </submittedName>
</protein>
<feature type="compositionally biased region" description="Basic residues" evidence="1">
    <location>
        <begin position="54"/>
        <end position="64"/>
    </location>
</feature>
<accession>A0AAV4P845</accession>
<proteinExistence type="predicted"/>
<organism evidence="2 3">
    <name type="scientific">Caerostris darwini</name>
    <dbReference type="NCBI Taxonomy" id="1538125"/>
    <lineage>
        <taxon>Eukaryota</taxon>
        <taxon>Metazoa</taxon>
        <taxon>Ecdysozoa</taxon>
        <taxon>Arthropoda</taxon>
        <taxon>Chelicerata</taxon>
        <taxon>Arachnida</taxon>
        <taxon>Araneae</taxon>
        <taxon>Araneomorphae</taxon>
        <taxon>Entelegynae</taxon>
        <taxon>Araneoidea</taxon>
        <taxon>Araneidae</taxon>
        <taxon>Caerostris</taxon>
    </lineage>
</organism>
<evidence type="ECO:0000313" key="3">
    <source>
        <dbReference type="Proteomes" id="UP001054837"/>
    </source>
</evidence>
<reference evidence="2 3" key="1">
    <citation type="submission" date="2021-06" db="EMBL/GenBank/DDBJ databases">
        <title>Caerostris darwini draft genome.</title>
        <authorList>
            <person name="Kono N."/>
            <person name="Arakawa K."/>
        </authorList>
    </citation>
    <scope>NUCLEOTIDE SEQUENCE [LARGE SCALE GENOMIC DNA]</scope>
</reference>
<dbReference type="EMBL" id="BPLQ01002424">
    <property type="protein sequence ID" value="GIX92760.1"/>
    <property type="molecule type" value="Genomic_DNA"/>
</dbReference>
<dbReference type="AlphaFoldDB" id="A0AAV4P845"/>
<name>A0AAV4P845_9ARAC</name>
<feature type="region of interest" description="Disordered" evidence="1">
    <location>
        <begin position="52"/>
        <end position="90"/>
    </location>
</feature>
<gene>
    <name evidence="2" type="ORF">CDAR_112341</name>
</gene>
<evidence type="ECO:0000313" key="2">
    <source>
        <dbReference type="EMBL" id="GIX92760.1"/>
    </source>
</evidence>
<sequence length="116" mass="13898">MTHIWEEREREEIIIAPHLFERKEKMADNPEKPAPIQTCRWREDTIVPCSVIARGKKGHQKQNRAKTEQQRKINRRMGGREGKNMHKNPVVYEEEETFQRFRSEIIEACETSCIFF</sequence>